<sequence length="398" mass="44387">MDASLRSHRVQACDGEKVTLHCPRNTHIMIETGFYGRVVPESQLCPGRIPGRKGYDATCDVIQAKSRLSELCDKKRKCTVYVDTTTFEDDPCPSTSKYLQMSYKCRPILFDGESFCEGAEMQLECREGRRLAMYSATYGRSARGQAAHCTAPVHFDRECSRDVLPTLLSKCHAQPGCSLMVNSETLGSPCPKDVPSYLSILFMCVNEEVFSEDAIKGDFESLQKFIKEMEEATSAPVLDDGWEKLSEKHIASEPKVVGPSLSPTNPEPMFSNDAGYVTEDRYSLSQGSSKDLDERREELDHEQTVEVDANLVGITHDIMVAVSFVKQNKEKALVCVILSASLALILLLIACILQQFCGGRRKDKRVPYSIERSQLIAKSNPSEFPLYDSTFVDRAIVE</sequence>
<dbReference type="CDD" id="cd22828">
    <property type="entry name" value="Gal_Rha_Lectin_EVA1_EVA1C_rpt1"/>
    <property type="match status" value="1"/>
</dbReference>
<dbReference type="OrthoDB" id="5970528at2759"/>
<dbReference type="CDD" id="cd22829">
    <property type="entry name" value="Gal_Rha_Lectin_EVA1_EVA1C_rpt2"/>
    <property type="match status" value="1"/>
</dbReference>
<protein>
    <recommendedName>
        <fullName evidence="2">SUEL-type lectin domain-containing protein</fullName>
    </recommendedName>
</protein>
<feature type="transmembrane region" description="Helical" evidence="1">
    <location>
        <begin position="331"/>
        <end position="353"/>
    </location>
</feature>
<dbReference type="Gene3D" id="2.60.120.740">
    <property type="match status" value="2"/>
</dbReference>
<evidence type="ECO:0000313" key="3">
    <source>
        <dbReference type="EMBL" id="EYC34301.1"/>
    </source>
</evidence>
<dbReference type="InterPro" id="IPR000922">
    <property type="entry name" value="Lectin_gal-bd_dom"/>
</dbReference>
<evidence type="ECO:0000259" key="2">
    <source>
        <dbReference type="PROSITE" id="PS50228"/>
    </source>
</evidence>
<comment type="caution">
    <text evidence="3">The sequence shown here is derived from an EMBL/GenBank/DDBJ whole genome shotgun (WGS) entry which is preliminary data.</text>
</comment>
<feature type="domain" description="SUEL-type lectin" evidence="2">
    <location>
        <begin position="12"/>
        <end position="106"/>
    </location>
</feature>
<dbReference type="Proteomes" id="UP000024635">
    <property type="component" value="Unassembled WGS sequence"/>
</dbReference>
<dbReference type="Pfam" id="PF02140">
    <property type="entry name" value="SUEL_Lectin"/>
    <property type="match status" value="2"/>
</dbReference>
<name>A0A016W3X8_9BILA</name>
<dbReference type="EMBL" id="JARK01001337">
    <property type="protein sequence ID" value="EYC34301.1"/>
    <property type="molecule type" value="Genomic_DNA"/>
</dbReference>
<dbReference type="InterPro" id="IPR043159">
    <property type="entry name" value="Lectin_gal-bd_sf"/>
</dbReference>
<keyword evidence="1" id="KW-0812">Transmembrane</keyword>
<keyword evidence="4" id="KW-1185">Reference proteome</keyword>
<proteinExistence type="predicted"/>
<dbReference type="PROSITE" id="PS50228">
    <property type="entry name" value="SUEL_LECTIN"/>
    <property type="match status" value="2"/>
</dbReference>
<keyword evidence="1" id="KW-0472">Membrane</keyword>
<dbReference type="AlphaFoldDB" id="A0A016W3X8"/>
<accession>A0A016W3X8</accession>
<organism evidence="3 4">
    <name type="scientific">Ancylostoma ceylanicum</name>
    <dbReference type="NCBI Taxonomy" id="53326"/>
    <lineage>
        <taxon>Eukaryota</taxon>
        <taxon>Metazoa</taxon>
        <taxon>Ecdysozoa</taxon>
        <taxon>Nematoda</taxon>
        <taxon>Chromadorea</taxon>
        <taxon>Rhabditida</taxon>
        <taxon>Rhabditina</taxon>
        <taxon>Rhabditomorpha</taxon>
        <taxon>Strongyloidea</taxon>
        <taxon>Ancylostomatidae</taxon>
        <taxon>Ancylostomatinae</taxon>
        <taxon>Ancylostoma</taxon>
    </lineage>
</organism>
<dbReference type="GO" id="GO:0030246">
    <property type="term" value="F:carbohydrate binding"/>
    <property type="evidence" value="ECO:0007669"/>
    <property type="project" value="InterPro"/>
</dbReference>
<gene>
    <name evidence="3" type="primary">Acey_s0001.g347</name>
    <name evidence="3" type="synonym">Acey-eva-1</name>
    <name evidence="3" type="ORF">Y032_0001g347</name>
</gene>
<evidence type="ECO:0000313" key="4">
    <source>
        <dbReference type="Proteomes" id="UP000024635"/>
    </source>
</evidence>
<evidence type="ECO:0000256" key="1">
    <source>
        <dbReference type="SAM" id="Phobius"/>
    </source>
</evidence>
<keyword evidence="1" id="KW-1133">Transmembrane helix</keyword>
<feature type="domain" description="SUEL-type lectin" evidence="2">
    <location>
        <begin position="115"/>
        <end position="205"/>
    </location>
</feature>
<dbReference type="PANTHER" id="PTHR46780">
    <property type="entry name" value="PROTEIN EVA-1"/>
    <property type="match status" value="1"/>
</dbReference>
<reference evidence="4" key="1">
    <citation type="journal article" date="2015" name="Nat. Genet.">
        <title>The genome and transcriptome of the zoonotic hookworm Ancylostoma ceylanicum identify infection-specific gene families.</title>
        <authorList>
            <person name="Schwarz E.M."/>
            <person name="Hu Y."/>
            <person name="Antoshechkin I."/>
            <person name="Miller M.M."/>
            <person name="Sternberg P.W."/>
            <person name="Aroian R.V."/>
        </authorList>
    </citation>
    <scope>NUCLEOTIDE SEQUENCE</scope>
    <source>
        <strain evidence="4">HY135</strain>
    </source>
</reference>